<feature type="domain" description="Response regulatory" evidence="7">
    <location>
        <begin position="5"/>
        <end position="120"/>
    </location>
</feature>
<sequence length="126" mass="14179">MEPRTVLLAEDDAMLASLLKYRLEKEGYLVSVMEDGQQVKKAITQQLPDAIICDIMMPYISGIELVDYLRNHLKSDIPMILISSASNEENVVSALELGANDFLAKPMSPAELLVRVSREINRYYCT</sequence>
<dbReference type="OrthoDB" id="9789181at2"/>
<evidence type="ECO:0000256" key="6">
    <source>
        <dbReference type="PROSITE-ProRule" id="PRU00169"/>
    </source>
</evidence>
<keyword evidence="5" id="KW-0804">Transcription</keyword>
<keyword evidence="2" id="KW-0902">Two-component regulatory system</keyword>
<dbReference type="GO" id="GO:0032993">
    <property type="term" value="C:protein-DNA complex"/>
    <property type="evidence" value="ECO:0007669"/>
    <property type="project" value="TreeGrafter"/>
</dbReference>
<dbReference type="STRING" id="1300341.I595_393"/>
<evidence type="ECO:0000256" key="1">
    <source>
        <dbReference type="ARBA" id="ARBA00022553"/>
    </source>
</evidence>
<evidence type="ECO:0000256" key="4">
    <source>
        <dbReference type="ARBA" id="ARBA00023125"/>
    </source>
</evidence>
<dbReference type="InterPro" id="IPR039420">
    <property type="entry name" value="WalR-like"/>
</dbReference>
<reference evidence="8 9" key="1">
    <citation type="submission" date="2015-09" db="EMBL/GenBank/DDBJ databases">
        <title>Genome sequence of the marine flavobacterium Croceitalea dokdonensis DOKDO 023 that contains proton- and sodium-pumping rhodopsins.</title>
        <authorList>
            <person name="Kwon S.-K."/>
            <person name="Lee H.K."/>
            <person name="Kwak M.-J."/>
            <person name="Kim J.F."/>
        </authorList>
    </citation>
    <scope>NUCLEOTIDE SEQUENCE [LARGE SCALE GENOMIC DNA]</scope>
    <source>
        <strain evidence="8 9">DOKDO 023</strain>
    </source>
</reference>
<dbReference type="Proteomes" id="UP000050280">
    <property type="component" value="Unassembled WGS sequence"/>
</dbReference>
<evidence type="ECO:0000256" key="3">
    <source>
        <dbReference type="ARBA" id="ARBA00023015"/>
    </source>
</evidence>
<dbReference type="RefSeq" id="WP_083467461.1">
    <property type="nucleotide sequence ID" value="NZ_LDJX01000001.1"/>
</dbReference>
<name>A0A0P7A9H5_9FLAO</name>
<protein>
    <submittedName>
        <fullName evidence="8">Two-component response regulator</fullName>
    </submittedName>
</protein>
<keyword evidence="1 6" id="KW-0597">Phosphoprotein</keyword>
<dbReference type="Pfam" id="PF00072">
    <property type="entry name" value="Response_reg"/>
    <property type="match status" value="1"/>
</dbReference>
<feature type="modified residue" description="4-aspartylphosphate" evidence="6">
    <location>
        <position position="54"/>
    </location>
</feature>
<dbReference type="GO" id="GO:0000976">
    <property type="term" value="F:transcription cis-regulatory region binding"/>
    <property type="evidence" value="ECO:0007669"/>
    <property type="project" value="TreeGrafter"/>
</dbReference>
<evidence type="ECO:0000313" key="9">
    <source>
        <dbReference type="Proteomes" id="UP000050280"/>
    </source>
</evidence>
<dbReference type="PANTHER" id="PTHR48111">
    <property type="entry name" value="REGULATOR OF RPOS"/>
    <property type="match status" value="1"/>
</dbReference>
<dbReference type="GO" id="GO:0006355">
    <property type="term" value="P:regulation of DNA-templated transcription"/>
    <property type="evidence" value="ECO:0007669"/>
    <property type="project" value="TreeGrafter"/>
</dbReference>
<dbReference type="SUPFAM" id="SSF52172">
    <property type="entry name" value="CheY-like"/>
    <property type="match status" value="1"/>
</dbReference>
<gene>
    <name evidence="8" type="ORF">I595_393</name>
</gene>
<organism evidence="8 9">
    <name type="scientific">Croceitalea dokdonensis DOKDO 023</name>
    <dbReference type="NCBI Taxonomy" id="1300341"/>
    <lineage>
        <taxon>Bacteria</taxon>
        <taxon>Pseudomonadati</taxon>
        <taxon>Bacteroidota</taxon>
        <taxon>Flavobacteriia</taxon>
        <taxon>Flavobacteriales</taxon>
        <taxon>Flavobacteriaceae</taxon>
        <taxon>Croceitalea</taxon>
    </lineage>
</organism>
<keyword evidence="4" id="KW-0238">DNA-binding</keyword>
<dbReference type="PANTHER" id="PTHR48111:SF1">
    <property type="entry name" value="TWO-COMPONENT RESPONSE REGULATOR ORR33"/>
    <property type="match status" value="1"/>
</dbReference>
<dbReference type="CDD" id="cd17574">
    <property type="entry name" value="REC_OmpR"/>
    <property type="match status" value="1"/>
</dbReference>
<dbReference type="InterPro" id="IPR011006">
    <property type="entry name" value="CheY-like_superfamily"/>
</dbReference>
<evidence type="ECO:0000259" key="7">
    <source>
        <dbReference type="PROSITE" id="PS50110"/>
    </source>
</evidence>
<dbReference type="PROSITE" id="PS50110">
    <property type="entry name" value="RESPONSE_REGULATORY"/>
    <property type="match status" value="1"/>
</dbReference>
<keyword evidence="9" id="KW-1185">Reference proteome</keyword>
<dbReference type="EMBL" id="LDJX01000001">
    <property type="protein sequence ID" value="KPM33490.1"/>
    <property type="molecule type" value="Genomic_DNA"/>
</dbReference>
<dbReference type="Gene3D" id="3.40.50.2300">
    <property type="match status" value="1"/>
</dbReference>
<dbReference type="GO" id="GO:0000156">
    <property type="term" value="F:phosphorelay response regulator activity"/>
    <property type="evidence" value="ECO:0007669"/>
    <property type="project" value="TreeGrafter"/>
</dbReference>
<accession>A0A0P7A9H5</accession>
<dbReference type="GO" id="GO:0005829">
    <property type="term" value="C:cytosol"/>
    <property type="evidence" value="ECO:0007669"/>
    <property type="project" value="TreeGrafter"/>
</dbReference>
<dbReference type="InterPro" id="IPR001789">
    <property type="entry name" value="Sig_transdc_resp-reg_receiver"/>
</dbReference>
<comment type="caution">
    <text evidence="8">The sequence shown here is derived from an EMBL/GenBank/DDBJ whole genome shotgun (WGS) entry which is preliminary data.</text>
</comment>
<dbReference type="AlphaFoldDB" id="A0A0P7A9H5"/>
<dbReference type="SMART" id="SM00448">
    <property type="entry name" value="REC"/>
    <property type="match status" value="1"/>
</dbReference>
<evidence type="ECO:0000313" key="8">
    <source>
        <dbReference type="EMBL" id="KPM33490.1"/>
    </source>
</evidence>
<keyword evidence="3" id="KW-0805">Transcription regulation</keyword>
<proteinExistence type="predicted"/>
<evidence type="ECO:0000256" key="2">
    <source>
        <dbReference type="ARBA" id="ARBA00023012"/>
    </source>
</evidence>
<evidence type="ECO:0000256" key="5">
    <source>
        <dbReference type="ARBA" id="ARBA00023163"/>
    </source>
</evidence>